<protein>
    <submittedName>
        <fullName evidence="5">Ribosomal-protein-alanine N-acetyltransferase</fullName>
    </submittedName>
</protein>
<dbReference type="AlphaFoldDB" id="A0A0R1UAL3"/>
<dbReference type="Proteomes" id="UP000051036">
    <property type="component" value="Unassembled WGS sequence"/>
</dbReference>
<evidence type="ECO:0000313" key="6">
    <source>
        <dbReference type="Proteomes" id="UP000051036"/>
    </source>
</evidence>
<evidence type="ECO:0000256" key="2">
    <source>
        <dbReference type="ARBA" id="ARBA00023315"/>
    </source>
</evidence>
<keyword evidence="2" id="KW-0012">Acyltransferase</keyword>
<dbReference type="RefSeq" id="WP_057798205.1">
    <property type="nucleotide sequence ID" value="NZ_AZFM01000010.1"/>
</dbReference>
<evidence type="ECO:0000313" key="5">
    <source>
        <dbReference type="EMBL" id="KRL90396.1"/>
    </source>
</evidence>
<dbReference type="PATRIC" id="fig|1423763.3.peg.148"/>
<reference evidence="5 6" key="1">
    <citation type="journal article" date="2015" name="Genome Announc.">
        <title>Expanding the biotechnology potential of lactobacilli through comparative genomics of 213 strains and associated genera.</title>
        <authorList>
            <person name="Sun Z."/>
            <person name="Harris H.M."/>
            <person name="McCann A."/>
            <person name="Guo C."/>
            <person name="Argimon S."/>
            <person name="Zhang W."/>
            <person name="Yang X."/>
            <person name="Jeffery I.B."/>
            <person name="Cooney J.C."/>
            <person name="Kagawa T.F."/>
            <person name="Liu W."/>
            <person name="Song Y."/>
            <person name="Salvetti E."/>
            <person name="Wrobel A."/>
            <person name="Rasinkangas P."/>
            <person name="Parkhill J."/>
            <person name="Rea M.C."/>
            <person name="O'Sullivan O."/>
            <person name="Ritari J."/>
            <person name="Douillard F.P."/>
            <person name="Paul Ross R."/>
            <person name="Yang R."/>
            <person name="Briner A.E."/>
            <person name="Felis G.E."/>
            <person name="de Vos W.M."/>
            <person name="Barrangou R."/>
            <person name="Klaenhammer T.R."/>
            <person name="Caufield P.W."/>
            <person name="Cui Y."/>
            <person name="Zhang H."/>
            <person name="O'Toole P.W."/>
        </authorList>
    </citation>
    <scope>NUCLEOTIDE SEQUENCE [LARGE SCALE GENOMIC DNA]</scope>
    <source>
        <strain evidence="5 6">DSM 16043</strain>
    </source>
</reference>
<dbReference type="PANTHER" id="PTHR43792:SF8">
    <property type="entry name" value="[RIBOSOMAL PROTEIN US5]-ALANINE N-ACETYLTRANSFERASE"/>
    <property type="match status" value="1"/>
</dbReference>
<evidence type="ECO:0000256" key="3">
    <source>
        <dbReference type="ARBA" id="ARBA00038502"/>
    </source>
</evidence>
<dbReference type="STRING" id="1423763.FC46_GL000149"/>
<accession>A0A0R1UAL3</accession>
<feature type="domain" description="N-acetyltransferase" evidence="4">
    <location>
        <begin position="7"/>
        <end position="173"/>
    </location>
</feature>
<name>A0A0R1UAL3_9LACO</name>
<dbReference type="SUPFAM" id="SSF55729">
    <property type="entry name" value="Acyl-CoA N-acyltransferases (Nat)"/>
    <property type="match status" value="1"/>
</dbReference>
<dbReference type="InterPro" id="IPR051531">
    <property type="entry name" value="N-acetyltransferase"/>
</dbReference>
<keyword evidence="1 5" id="KW-0808">Transferase</keyword>
<dbReference type="InterPro" id="IPR016181">
    <property type="entry name" value="Acyl_CoA_acyltransferase"/>
</dbReference>
<evidence type="ECO:0000256" key="1">
    <source>
        <dbReference type="ARBA" id="ARBA00022679"/>
    </source>
</evidence>
<dbReference type="Pfam" id="PF13302">
    <property type="entry name" value="Acetyltransf_3"/>
    <property type="match status" value="1"/>
</dbReference>
<dbReference type="PROSITE" id="PS51186">
    <property type="entry name" value="GNAT"/>
    <property type="match status" value="1"/>
</dbReference>
<dbReference type="GO" id="GO:0008999">
    <property type="term" value="F:protein-N-terminal-alanine acetyltransferase activity"/>
    <property type="evidence" value="ECO:0007669"/>
    <property type="project" value="TreeGrafter"/>
</dbReference>
<proteinExistence type="inferred from homology"/>
<sequence length="183" mass="21743">MLKGKRIYLRRFSEEDAPVFLKWGSNSRYHKLAGLEEFKNLDDAKRGAKQYSQRQDSYGICLKENDRLIGLVELYERGMDERSGLLKTKEIGFLLDQDYEGRGYMTEALKLVFKEMFEKRDQVEIWAGTFADNERSQKLLENLGFKYVYTADYAQITQLFSYQEKYYLLKKEEWLKINSNTKS</sequence>
<gene>
    <name evidence="5" type="ORF">FC46_GL000149</name>
</gene>
<keyword evidence="6" id="KW-1185">Reference proteome</keyword>
<dbReference type="GO" id="GO:0005737">
    <property type="term" value="C:cytoplasm"/>
    <property type="evidence" value="ECO:0007669"/>
    <property type="project" value="TreeGrafter"/>
</dbReference>
<organism evidence="5 6">
    <name type="scientific">Lactobacillus kalixensis DSM 16043</name>
    <dbReference type="NCBI Taxonomy" id="1423763"/>
    <lineage>
        <taxon>Bacteria</taxon>
        <taxon>Bacillati</taxon>
        <taxon>Bacillota</taxon>
        <taxon>Bacilli</taxon>
        <taxon>Lactobacillales</taxon>
        <taxon>Lactobacillaceae</taxon>
        <taxon>Lactobacillus</taxon>
    </lineage>
</organism>
<comment type="similarity">
    <text evidence="3">Belongs to the acetyltransferase family. RimJ subfamily.</text>
</comment>
<dbReference type="InterPro" id="IPR000182">
    <property type="entry name" value="GNAT_dom"/>
</dbReference>
<dbReference type="Gene3D" id="3.40.630.30">
    <property type="match status" value="1"/>
</dbReference>
<dbReference type="EMBL" id="AZFM01000010">
    <property type="protein sequence ID" value="KRL90396.1"/>
    <property type="molecule type" value="Genomic_DNA"/>
</dbReference>
<dbReference type="OrthoDB" id="9798081at2"/>
<comment type="caution">
    <text evidence="5">The sequence shown here is derived from an EMBL/GenBank/DDBJ whole genome shotgun (WGS) entry which is preliminary data.</text>
</comment>
<dbReference type="PANTHER" id="PTHR43792">
    <property type="entry name" value="GNAT FAMILY, PUTATIVE (AFU_ORTHOLOGUE AFUA_3G00765)-RELATED-RELATED"/>
    <property type="match status" value="1"/>
</dbReference>
<evidence type="ECO:0000259" key="4">
    <source>
        <dbReference type="PROSITE" id="PS51186"/>
    </source>
</evidence>